<keyword evidence="3" id="KW-1185">Reference proteome</keyword>
<dbReference type="InterPro" id="IPR025669">
    <property type="entry name" value="AAA_dom"/>
</dbReference>
<reference evidence="2 3" key="1">
    <citation type="submission" date="2019-02" db="EMBL/GenBank/DDBJ databases">
        <title>Polymorphobacter sp. isolated from the lake at the Tibet of China.</title>
        <authorList>
            <person name="Li A."/>
        </authorList>
    </citation>
    <scope>NUCLEOTIDE SEQUENCE [LARGE SCALE GENOMIC DNA]</scope>
    <source>
        <strain evidence="2 3">DJ1R-1</strain>
    </source>
</reference>
<dbReference type="OrthoDB" id="9804460at2"/>
<dbReference type="InterPro" id="IPR050678">
    <property type="entry name" value="DNA_Partitioning_ATPase"/>
</dbReference>
<dbReference type="EMBL" id="SIHO01000002">
    <property type="protein sequence ID" value="TFU03086.1"/>
    <property type="molecule type" value="Genomic_DNA"/>
</dbReference>
<protein>
    <submittedName>
        <fullName evidence="2">ParA family protein</fullName>
    </submittedName>
</protein>
<dbReference type="Pfam" id="PF13614">
    <property type="entry name" value="AAA_31"/>
    <property type="match status" value="1"/>
</dbReference>
<dbReference type="SUPFAM" id="SSF52540">
    <property type="entry name" value="P-loop containing nucleoside triphosphate hydrolases"/>
    <property type="match status" value="1"/>
</dbReference>
<dbReference type="Gene3D" id="3.40.50.300">
    <property type="entry name" value="P-loop containing nucleotide triphosphate hydrolases"/>
    <property type="match status" value="1"/>
</dbReference>
<evidence type="ECO:0000313" key="3">
    <source>
        <dbReference type="Proteomes" id="UP000297737"/>
    </source>
</evidence>
<evidence type="ECO:0000259" key="1">
    <source>
        <dbReference type="Pfam" id="PF13614"/>
    </source>
</evidence>
<dbReference type="AlphaFoldDB" id="A0A4Y9ELY3"/>
<organism evidence="2 3">
    <name type="scientific">Glacieibacterium arshaanense</name>
    <dbReference type="NCBI Taxonomy" id="2511025"/>
    <lineage>
        <taxon>Bacteria</taxon>
        <taxon>Pseudomonadati</taxon>
        <taxon>Pseudomonadota</taxon>
        <taxon>Alphaproteobacteria</taxon>
        <taxon>Sphingomonadales</taxon>
        <taxon>Sphingosinicellaceae</taxon>
        <taxon>Glacieibacterium</taxon>
    </lineage>
</organism>
<dbReference type="PANTHER" id="PTHR13696:SF52">
    <property type="entry name" value="PARA FAMILY PROTEIN CT_582"/>
    <property type="match status" value="1"/>
</dbReference>
<dbReference type="CDD" id="cd02042">
    <property type="entry name" value="ParAB_family"/>
    <property type="match status" value="1"/>
</dbReference>
<dbReference type="InterPro" id="IPR027417">
    <property type="entry name" value="P-loop_NTPase"/>
</dbReference>
<dbReference type="Proteomes" id="UP000297737">
    <property type="component" value="Unassembled WGS sequence"/>
</dbReference>
<accession>A0A4Y9ELY3</accession>
<name>A0A4Y9ELY3_9SPHN</name>
<evidence type="ECO:0000313" key="2">
    <source>
        <dbReference type="EMBL" id="TFU03086.1"/>
    </source>
</evidence>
<feature type="domain" description="AAA" evidence="1">
    <location>
        <begin position="1"/>
        <end position="164"/>
    </location>
</feature>
<gene>
    <name evidence="2" type="ORF">EUV02_07770</name>
</gene>
<comment type="caution">
    <text evidence="2">The sequence shown here is derived from an EMBL/GenBank/DDBJ whole genome shotgun (WGS) entry which is preliminary data.</text>
</comment>
<dbReference type="RefSeq" id="WP_135245678.1">
    <property type="nucleotide sequence ID" value="NZ_SIHO01000002.1"/>
</dbReference>
<proteinExistence type="predicted"/>
<sequence>MKSVAVFSIKGGVGKTATAVNLAYAAATVGARRTLLWDLDPQGAATYTLRLRPLAGASARKLIARDAALDGLIQSTDYANLDVLAADKSLRHLERQLAADDKAKRIRKLLRSLSDDYDRIIIDAPPGLTELAEQLFRAVDCLVVPMLPSPLSLRARDQLAAHLAKHHAGKAPPLIGVYSMVDRRKALHRSTVDATPDLVAIPYASAIEQMAVVQAPLGATAPKSAAARAFGELWTQVERRLLG</sequence>
<dbReference type="PANTHER" id="PTHR13696">
    <property type="entry name" value="P-LOOP CONTAINING NUCLEOSIDE TRIPHOSPHATE HYDROLASE"/>
    <property type="match status" value="1"/>
</dbReference>